<dbReference type="EMBL" id="BX248583">
    <property type="protein sequence ID" value="CAD83313.1"/>
    <property type="molecule type" value="Genomic_DNA"/>
</dbReference>
<evidence type="ECO:0000256" key="5">
    <source>
        <dbReference type="ARBA" id="ARBA00022448"/>
    </source>
</evidence>
<comment type="similarity">
    <text evidence="2">Belongs to the cytochrome c oxidase bacterial subunit 4 family.</text>
</comment>
<dbReference type="PANTHER" id="PTHR36835:SF1">
    <property type="entry name" value="CYTOCHROME BO(3) UBIQUINOL OXIDASE SUBUNIT 4"/>
    <property type="match status" value="1"/>
</dbReference>
<protein>
    <recommendedName>
        <fullName evidence="4">Cytochrome bo(3) ubiquinol oxidase subunit 4</fullName>
    </recommendedName>
    <alternativeName>
        <fullName evidence="16">Cytochrome o ubiquinol oxidase subunit 4</fullName>
    </alternativeName>
    <alternativeName>
        <fullName evidence="13">Oxidase bo(3) subunit 4</fullName>
    </alternativeName>
    <alternativeName>
        <fullName evidence="14">Ubiquinol oxidase polypeptide IV</fullName>
    </alternativeName>
    <alternativeName>
        <fullName evidence="15">Ubiquinol oxidase subunit 4</fullName>
    </alternativeName>
</protein>
<organism evidence="18 19">
    <name type="scientific">Blochmanniella floridana</name>
    <dbReference type="NCBI Taxonomy" id="203907"/>
    <lineage>
        <taxon>Bacteria</taxon>
        <taxon>Pseudomonadati</taxon>
        <taxon>Pseudomonadota</taxon>
        <taxon>Gammaproteobacteria</taxon>
        <taxon>Enterobacterales</taxon>
        <taxon>Enterobacteriaceae</taxon>
        <taxon>ant endosymbionts</taxon>
        <taxon>Candidatus Blochmanniella</taxon>
    </lineage>
</organism>
<evidence type="ECO:0000313" key="19">
    <source>
        <dbReference type="Proteomes" id="UP000002192"/>
    </source>
</evidence>
<evidence type="ECO:0000256" key="7">
    <source>
        <dbReference type="ARBA" id="ARBA00022692"/>
    </source>
</evidence>
<evidence type="ECO:0000256" key="1">
    <source>
        <dbReference type="ARBA" id="ARBA00004651"/>
    </source>
</evidence>
<sequence length="100" mass="11912">MKTNIHIKHYCIGFILSLIFTIIPFYIIQHNCFEQQTSYIIVIFCAITQIYIHLIYFLHLNQISNQMWNVISLIFTTFIVLILITGSIWIMTHLHHNLMS</sequence>
<dbReference type="NCBIfam" id="TIGR02847">
    <property type="entry name" value="CyoD"/>
    <property type="match status" value="1"/>
</dbReference>
<evidence type="ECO:0000256" key="8">
    <source>
        <dbReference type="ARBA" id="ARBA00022982"/>
    </source>
</evidence>
<dbReference type="InterPro" id="IPR014210">
    <property type="entry name" value="Cyt_o_ubiqinol_oxidase_su4"/>
</dbReference>
<dbReference type="STRING" id="203907.Bfl242"/>
<dbReference type="eggNOG" id="COG3125">
    <property type="taxonomic scope" value="Bacteria"/>
</dbReference>
<proteinExistence type="inferred from homology"/>
<evidence type="ECO:0000256" key="14">
    <source>
        <dbReference type="ARBA" id="ARBA00030211"/>
    </source>
</evidence>
<keyword evidence="8" id="KW-0249">Electron transport</keyword>
<dbReference type="GO" id="GO:0009319">
    <property type="term" value="C:cytochrome o ubiquinol oxidase complex"/>
    <property type="evidence" value="ECO:0007669"/>
    <property type="project" value="TreeGrafter"/>
</dbReference>
<comment type="subunit">
    <text evidence="3">Heterooctamer of two A chains, two B chains, two C chains and two D chains.</text>
</comment>
<dbReference type="GO" id="GO:0005886">
    <property type="term" value="C:plasma membrane"/>
    <property type="evidence" value="ECO:0007669"/>
    <property type="project" value="UniProtKB-SubCell"/>
</dbReference>
<dbReference type="OrthoDB" id="2375888at2"/>
<dbReference type="KEGG" id="bfl:Bfl242"/>
<evidence type="ECO:0000256" key="2">
    <source>
        <dbReference type="ARBA" id="ARBA00008079"/>
    </source>
</evidence>
<feature type="transmembrane region" description="Helical" evidence="17">
    <location>
        <begin position="70"/>
        <end position="91"/>
    </location>
</feature>
<evidence type="ECO:0000256" key="9">
    <source>
        <dbReference type="ARBA" id="ARBA00022989"/>
    </source>
</evidence>
<dbReference type="GO" id="GO:0009486">
    <property type="term" value="F:cytochrome bo3 ubiquinol oxidase activity"/>
    <property type="evidence" value="ECO:0007669"/>
    <property type="project" value="InterPro"/>
</dbReference>
<evidence type="ECO:0000256" key="3">
    <source>
        <dbReference type="ARBA" id="ARBA00011700"/>
    </source>
</evidence>
<dbReference type="GO" id="GO:0019646">
    <property type="term" value="P:aerobic electron transport chain"/>
    <property type="evidence" value="ECO:0007669"/>
    <property type="project" value="TreeGrafter"/>
</dbReference>
<keyword evidence="9 17" id="KW-1133">Transmembrane helix</keyword>
<keyword evidence="6" id="KW-1003">Cell membrane</keyword>
<dbReference type="HOGENOM" id="CLU_140945_1_1_6"/>
<dbReference type="PANTHER" id="PTHR36835">
    <property type="entry name" value="CYTOCHROME BO(3) UBIQUINOL OXIDASE SUBUNIT 4"/>
    <property type="match status" value="1"/>
</dbReference>
<dbReference type="GO" id="GO:0015990">
    <property type="term" value="P:electron transport coupled proton transport"/>
    <property type="evidence" value="ECO:0007669"/>
    <property type="project" value="InterPro"/>
</dbReference>
<feature type="transmembrane region" description="Helical" evidence="17">
    <location>
        <begin position="7"/>
        <end position="27"/>
    </location>
</feature>
<evidence type="ECO:0000256" key="6">
    <source>
        <dbReference type="ARBA" id="ARBA00022475"/>
    </source>
</evidence>
<keyword evidence="7 17" id="KW-0812">Transmembrane</keyword>
<feature type="transmembrane region" description="Helical" evidence="17">
    <location>
        <begin position="39"/>
        <end position="58"/>
    </location>
</feature>
<evidence type="ECO:0000256" key="17">
    <source>
        <dbReference type="SAM" id="Phobius"/>
    </source>
</evidence>
<name>Q7VRH5_BLOFL</name>
<evidence type="ECO:0000256" key="13">
    <source>
        <dbReference type="ARBA" id="ARBA00030071"/>
    </source>
</evidence>
<keyword evidence="10" id="KW-0560">Oxidoreductase</keyword>
<evidence type="ECO:0000256" key="12">
    <source>
        <dbReference type="ARBA" id="ARBA00025694"/>
    </source>
</evidence>
<dbReference type="Proteomes" id="UP000002192">
    <property type="component" value="Chromosome"/>
</dbReference>
<comment type="subcellular location">
    <subcellularLocation>
        <location evidence="1">Cell membrane</location>
        <topology evidence="1">Multi-pass membrane protein</topology>
    </subcellularLocation>
</comment>
<evidence type="ECO:0000313" key="18">
    <source>
        <dbReference type="EMBL" id="CAD83313.1"/>
    </source>
</evidence>
<dbReference type="GO" id="GO:0015078">
    <property type="term" value="F:proton transmembrane transporter activity"/>
    <property type="evidence" value="ECO:0007669"/>
    <property type="project" value="TreeGrafter"/>
</dbReference>
<evidence type="ECO:0000256" key="15">
    <source>
        <dbReference type="ARBA" id="ARBA00031887"/>
    </source>
</evidence>
<accession>Q7VRH5</accession>
<gene>
    <name evidence="18" type="primary">cyoD</name>
    <name evidence="18" type="ordered locus">Bfl242</name>
</gene>
<evidence type="ECO:0000256" key="10">
    <source>
        <dbReference type="ARBA" id="ARBA00023002"/>
    </source>
</evidence>
<evidence type="ECO:0000256" key="16">
    <source>
        <dbReference type="ARBA" id="ARBA00032185"/>
    </source>
</evidence>
<dbReference type="AlphaFoldDB" id="Q7VRH5"/>
<keyword evidence="19" id="KW-1185">Reference proteome</keyword>
<dbReference type="InterPro" id="IPR050968">
    <property type="entry name" value="Cytochrome_c_oxidase_bac_sub4"/>
</dbReference>
<keyword evidence="5" id="KW-0813">Transport</keyword>
<dbReference type="Pfam" id="PF03626">
    <property type="entry name" value="COX4_pro"/>
    <property type="match status" value="1"/>
</dbReference>
<evidence type="ECO:0000256" key="11">
    <source>
        <dbReference type="ARBA" id="ARBA00023136"/>
    </source>
</evidence>
<comment type="function">
    <text evidence="12">Cytochrome bo(3) ubiquinol terminal oxidase is the component of the aerobic respiratory chain of E.coli that predominates when cells are grown at high aeration. Has proton pump activity across the membrane in addition to electron transfer, pumping 2 protons/electron.</text>
</comment>
<reference evidence="18 19" key="1">
    <citation type="journal article" date="2003" name="Proc. Natl. Acad. Sci. U.S.A.">
        <title>The genome sequence of Blochmannia floridanus: comparative analysis of reduced genomes.</title>
        <authorList>
            <person name="Gil R."/>
            <person name="Silva F.J."/>
            <person name="Zientz E."/>
            <person name="Delmotte F."/>
            <person name="Gonzalez-Candelas F."/>
            <person name="Latorre A."/>
            <person name="Rausell C."/>
            <person name="Kramerbeek J."/>
            <person name="Gadau J."/>
            <person name="Hoelldobler B."/>
            <person name="van Ham R.C.H.J."/>
            <person name="Gross R."/>
            <person name="Moya A."/>
        </authorList>
    </citation>
    <scope>NUCLEOTIDE SEQUENCE [LARGE SCALE GENOMIC DNA]</scope>
</reference>
<evidence type="ECO:0000256" key="4">
    <source>
        <dbReference type="ARBA" id="ARBA00014689"/>
    </source>
</evidence>
<dbReference type="InterPro" id="IPR005171">
    <property type="entry name" value="Cyt_c_oxidase_su4_prok"/>
</dbReference>
<keyword evidence="11 17" id="KW-0472">Membrane</keyword>